<keyword evidence="1" id="KW-0436">Ligase</keyword>
<gene>
    <name evidence="5" type="ORF">ENU20_03830</name>
</gene>
<proteinExistence type="predicted"/>
<name>A0A7C4NPG2_STAMA</name>
<dbReference type="GO" id="GO:0043758">
    <property type="term" value="F:acetate-CoA ligase (ADP-forming) activity"/>
    <property type="evidence" value="ECO:0007669"/>
    <property type="project" value="InterPro"/>
</dbReference>
<dbReference type="InterPro" id="IPR036291">
    <property type="entry name" value="NAD(P)-bd_dom_sf"/>
</dbReference>
<sequence>MFQPRSIAIIGASKKPGKIGHDILKNLIDYGYSGRIYPVNPNIDEIYGLKSYPSILSIPDEVDVAIIAIPAEKVLSVAEECGIKGVKILVVITSGFSEVGNVDAEANLVKIAKKYGMRILGPNIFGYVYTPSKLNATFGPREVLGGNIAFITQSGALGIALMGWTIMEEIGLSSIVSLGNMSDIDMIELSEYFAEDPNTKVIAMYLEGLKPGSGKDFVERMRRVVLKKTVIVIKAGRSERGALAVASHTGSLAGSDMLYDVAFKQAGVIRAYGIEELFDYSRAFATQPLPQGEETIIITNGGGAGVMATDAAEENGIKLLNPSDSLREAFRKTMPWFGSSKNPIDLTGQAVVENYVEALEIAYESPEVKNIILLYCRTSVLDPLELAKAIVDVKNRYRDVSKPILVSMIGGIDVKEASKYLNRNNIPTYPIPERAVKSLAKLIEYYRFLKKHKLESLTRVA</sequence>
<keyword evidence="3" id="KW-0067">ATP-binding</keyword>
<dbReference type="InterPro" id="IPR032875">
    <property type="entry name" value="Succ_CoA_lig_flav_dom"/>
</dbReference>
<dbReference type="Gene3D" id="3.40.50.720">
    <property type="entry name" value="NAD(P)-binding Rossmann-like Domain"/>
    <property type="match status" value="1"/>
</dbReference>
<dbReference type="InterPro" id="IPR016102">
    <property type="entry name" value="Succinyl-CoA_synth-like"/>
</dbReference>
<evidence type="ECO:0000256" key="1">
    <source>
        <dbReference type="ARBA" id="ARBA00022598"/>
    </source>
</evidence>
<evidence type="ECO:0000256" key="2">
    <source>
        <dbReference type="ARBA" id="ARBA00022741"/>
    </source>
</evidence>
<dbReference type="SMART" id="SM00881">
    <property type="entry name" value="CoA_binding"/>
    <property type="match status" value="1"/>
</dbReference>
<evidence type="ECO:0000313" key="5">
    <source>
        <dbReference type="EMBL" id="HGQ74188.1"/>
    </source>
</evidence>
<reference evidence="5" key="1">
    <citation type="journal article" date="2020" name="mSystems">
        <title>Genome- and Community-Level Interaction Insights into Carbon Utilization and Element Cycling Functions of Hydrothermarchaeota in Hydrothermal Sediment.</title>
        <authorList>
            <person name="Zhou Z."/>
            <person name="Liu Y."/>
            <person name="Xu W."/>
            <person name="Pan J."/>
            <person name="Luo Z.H."/>
            <person name="Li M."/>
        </authorList>
    </citation>
    <scope>NUCLEOTIDE SEQUENCE [LARGE SCALE GENOMIC DNA]</scope>
    <source>
        <strain evidence="5">SpSt-648</strain>
    </source>
</reference>
<dbReference type="GO" id="GO:0005524">
    <property type="term" value="F:ATP binding"/>
    <property type="evidence" value="ECO:0007669"/>
    <property type="project" value="UniProtKB-KW"/>
</dbReference>
<evidence type="ECO:0000256" key="3">
    <source>
        <dbReference type="ARBA" id="ARBA00022840"/>
    </source>
</evidence>
<dbReference type="InterPro" id="IPR003781">
    <property type="entry name" value="CoA-bd"/>
</dbReference>
<dbReference type="Gene3D" id="3.40.50.261">
    <property type="entry name" value="Succinyl-CoA synthetase domains"/>
    <property type="match status" value="2"/>
</dbReference>
<dbReference type="EMBL" id="DTBP01000025">
    <property type="protein sequence ID" value="HGQ74188.1"/>
    <property type="molecule type" value="Genomic_DNA"/>
</dbReference>
<evidence type="ECO:0000259" key="4">
    <source>
        <dbReference type="SMART" id="SM00881"/>
    </source>
</evidence>
<dbReference type="InterPro" id="IPR043938">
    <property type="entry name" value="Ligase_CoA_dom"/>
</dbReference>
<dbReference type="PANTHER" id="PTHR43334:SF1">
    <property type="entry name" value="3-HYDROXYPROPIONATE--COA LIGASE [ADP-FORMING]"/>
    <property type="match status" value="1"/>
</dbReference>
<dbReference type="PANTHER" id="PTHR43334">
    <property type="entry name" value="ACETATE--COA LIGASE [ADP-FORMING]"/>
    <property type="match status" value="1"/>
</dbReference>
<dbReference type="Pfam" id="PF13607">
    <property type="entry name" value="Succ_CoA_lig"/>
    <property type="match status" value="1"/>
</dbReference>
<dbReference type="Pfam" id="PF19045">
    <property type="entry name" value="Ligase_CoA_2"/>
    <property type="match status" value="1"/>
</dbReference>
<accession>A0A7C4NPG2</accession>
<dbReference type="InterPro" id="IPR051538">
    <property type="entry name" value="Acyl-CoA_Synth/Transferase"/>
</dbReference>
<feature type="domain" description="CoA-binding" evidence="4">
    <location>
        <begin position="1"/>
        <end position="96"/>
    </location>
</feature>
<dbReference type="AlphaFoldDB" id="A0A7C4NPG2"/>
<dbReference type="SUPFAM" id="SSF51735">
    <property type="entry name" value="NAD(P)-binding Rossmann-fold domains"/>
    <property type="match status" value="1"/>
</dbReference>
<dbReference type="Pfam" id="PF13380">
    <property type="entry name" value="CoA_binding_2"/>
    <property type="match status" value="1"/>
</dbReference>
<keyword evidence="2" id="KW-0547">Nucleotide-binding</keyword>
<organism evidence="5">
    <name type="scientific">Staphylothermus marinus</name>
    <dbReference type="NCBI Taxonomy" id="2280"/>
    <lineage>
        <taxon>Archaea</taxon>
        <taxon>Thermoproteota</taxon>
        <taxon>Thermoprotei</taxon>
        <taxon>Desulfurococcales</taxon>
        <taxon>Desulfurococcaceae</taxon>
        <taxon>Staphylothermus</taxon>
    </lineage>
</organism>
<comment type="caution">
    <text evidence="5">The sequence shown here is derived from an EMBL/GenBank/DDBJ whole genome shotgun (WGS) entry which is preliminary data.</text>
</comment>
<protein>
    <submittedName>
        <fullName evidence="5">Acetyl CoA synthetase</fullName>
    </submittedName>
</protein>
<dbReference type="SUPFAM" id="SSF52210">
    <property type="entry name" value="Succinyl-CoA synthetase domains"/>
    <property type="match status" value="2"/>
</dbReference>